<dbReference type="AlphaFoldDB" id="A0A1P8VQD1"/>
<dbReference type="GO" id="GO:0003700">
    <property type="term" value="F:DNA-binding transcription factor activity"/>
    <property type="evidence" value="ECO:0007669"/>
    <property type="project" value="TreeGrafter"/>
</dbReference>
<dbReference type="InterPro" id="IPR001647">
    <property type="entry name" value="HTH_TetR"/>
</dbReference>
<dbReference type="InterPro" id="IPR036271">
    <property type="entry name" value="Tet_transcr_reg_TetR-rel_C_sf"/>
</dbReference>
<proteinExistence type="predicted"/>
<dbReference type="SUPFAM" id="SSF48498">
    <property type="entry name" value="Tetracyclin repressor-like, C-terminal domain"/>
    <property type="match status" value="1"/>
</dbReference>
<dbReference type="PANTHER" id="PTHR30055:SF200">
    <property type="entry name" value="HTH-TYPE TRANSCRIPTIONAL REPRESSOR BDCR"/>
    <property type="match status" value="1"/>
</dbReference>
<dbReference type="GO" id="GO:0000976">
    <property type="term" value="F:transcription cis-regulatory region binding"/>
    <property type="evidence" value="ECO:0007669"/>
    <property type="project" value="TreeGrafter"/>
</dbReference>
<reference evidence="5" key="1">
    <citation type="journal article" date="2017" name="ACS Chem. Biol.">
        <title>Genomics-Guided Exploitation of Lipopeptide Diversity in Myxobacteria.</title>
        <authorList>
            <person name="Burgard C."/>
            <person name="Zaburannyi N."/>
            <person name="Nadmid S."/>
            <person name="Maier J."/>
            <person name="Jenke-Kodama H."/>
            <person name="Luxenburger E."/>
            <person name="Bernauer H.S."/>
            <person name="Wenzel S.C."/>
        </authorList>
    </citation>
    <scope>NUCLEOTIDE SEQUENCE</scope>
    <source>
        <strain evidence="5">Sg a15</strain>
    </source>
</reference>
<dbReference type="InterPro" id="IPR009057">
    <property type="entry name" value="Homeodomain-like_sf"/>
</dbReference>
<dbReference type="InterPro" id="IPR050109">
    <property type="entry name" value="HTH-type_TetR-like_transc_reg"/>
</dbReference>
<evidence type="ECO:0000256" key="2">
    <source>
        <dbReference type="PROSITE-ProRule" id="PRU00335"/>
    </source>
</evidence>
<feature type="region of interest" description="Disordered" evidence="3">
    <location>
        <begin position="1"/>
        <end position="22"/>
    </location>
</feature>
<dbReference type="PANTHER" id="PTHR30055">
    <property type="entry name" value="HTH-TYPE TRANSCRIPTIONAL REGULATOR RUTR"/>
    <property type="match status" value="1"/>
</dbReference>
<dbReference type="PRINTS" id="PR00455">
    <property type="entry name" value="HTHTETR"/>
</dbReference>
<accession>A0A1P8VQD1</accession>
<evidence type="ECO:0000313" key="5">
    <source>
        <dbReference type="EMBL" id="APZ78829.1"/>
    </source>
</evidence>
<dbReference type="Pfam" id="PF17932">
    <property type="entry name" value="TetR_C_24"/>
    <property type="match status" value="1"/>
</dbReference>
<dbReference type="PROSITE" id="PS50977">
    <property type="entry name" value="HTH_TETR_2"/>
    <property type="match status" value="1"/>
</dbReference>
<keyword evidence="1 2" id="KW-0238">DNA-binding</keyword>
<feature type="domain" description="HTH tetR-type" evidence="4">
    <location>
        <begin position="23"/>
        <end position="83"/>
    </location>
</feature>
<name>A0A1P8VQD1_STIAU</name>
<organism evidence="5">
    <name type="scientific">Stigmatella aurantiaca Sg a15</name>
    <dbReference type="NCBI Taxonomy" id="675526"/>
    <lineage>
        <taxon>Bacteria</taxon>
        <taxon>Pseudomonadati</taxon>
        <taxon>Myxococcota</taxon>
        <taxon>Myxococcia</taxon>
        <taxon>Myxococcales</taxon>
        <taxon>Cystobacterineae</taxon>
        <taxon>Archangiaceae</taxon>
        <taxon>Stigmatella</taxon>
    </lineage>
</organism>
<evidence type="ECO:0000259" key="4">
    <source>
        <dbReference type="PROSITE" id="PS50977"/>
    </source>
</evidence>
<feature type="DNA-binding region" description="H-T-H motif" evidence="2">
    <location>
        <begin position="46"/>
        <end position="65"/>
    </location>
</feature>
<dbReference type="Gene3D" id="1.10.357.10">
    <property type="entry name" value="Tetracycline Repressor, domain 2"/>
    <property type="match status" value="1"/>
</dbReference>
<dbReference type="SUPFAM" id="SSF46689">
    <property type="entry name" value="Homeodomain-like"/>
    <property type="match status" value="1"/>
</dbReference>
<evidence type="ECO:0000256" key="1">
    <source>
        <dbReference type="ARBA" id="ARBA00023125"/>
    </source>
</evidence>
<dbReference type="InterPro" id="IPR041490">
    <property type="entry name" value="KstR2_TetR_C"/>
</dbReference>
<protein>
    <submittedName>
        <fullName evidence="5">TetR family transcriptional regulator</fullName>
    </submittedName>
</protein>
<sequence>MPSPSPSRLRARKAVLPSSAVPDGPRRRILETALQLFASRGFHGASIRDLAKELKLRPSALYAHFASKEHVLAELVRMGHEVHHEGLRTALLGAGAQPTAQLRALVRAHTLLHASHPQLAVVVNEEIHALPPELAAPSLALREQSSALLLAVIERGRSQGVFSVPHAVVTAAAIATMGVRLPYWYEPSSALDADTLAELHVELALRMLGVQGTP</sequence>
<dbReference type="Pfam" id="PF00440">
    <property type="entry name" value="TetR_N"/>
    <property type="match status" value="1"/>
</dbReference>
<dbReference type="EMBL" id="KX622600">
    <property type="protein sequence ID" value="APZ78829.1"/>
    <property type="molecule type" value="Genomic_DNA"/>
</dbReference>
<evidence type="ECO:0000256" key="3">
    <source>
        <dbReference type="SAM" id="MobiDB-lite"/>
    </source>
</evidence>